<evidence type="ECO:0000256" key="1">
    <source>
        <dbReference type="ARBA" id="ARBA00022536"/>
    </source>
</evidence>
<dbReference type="Gene3D" id="2.40.50.90">
    <property type="match status" value="3"/>
</dbReference>
<feature type="domain" description="Tudor" evidence="9">
    <location>
        <begin position="375"/>
        <end position="435"/>
    </location>
</feature>
<dbReference type="InterPro" id="IPR035437">
    <property type="entry name" value="SNase_OB-fold_sf"/>
</dbReference>
<feature type="domain" description="Tudor" evidence="9">
    <location>
        <begin position="554"/>
        <end position="612"/>
    </location>
</feature>
<feature type="domain" description="VWFA" evidence="8">
    <location>
        <begin position="773"/>
        <end position="944"/>
    </location>
</feature>
<feature type="domain" description="VWFA" evidence="8">
    <location>
        <begin position="965"/>
        <end position="1141"/>
    </location>
</feature>
<dbReference type="FunFam" id="3.40.50.410:FF:000047">
    <property type="entry name" value="von Willebrand factor A domain containing 2"/>
    <property type="match status" value="1"/>
</dbReference>
<evidence type="ECO:0000259" key="8">
    <source>
        <dbReference type="PROSITE" id="PS50234"/>
    </source>
</evidence>
<protein>
    <submittedName>
        <fullName evidence="10">von Willebrand factor A domain-containing protein 2</fullName>
    </submittedName>
</protein>
<feature type="region of interest" description="Disordered" evidence="6">
    <location>
        <begin position="316"/>
        <end position="341"/>
    </location>
</feature>
<dbReference type="FunFam" id="3.40.50.410:FF:000054">
    <property type="entry name" value="von Willebrand factor A domain containing 2"/>
    <property type="match status" value="1"/>
</dbReference>
<keyword evidence="4" id="KW-1015">Disulfide bond</keyword>
<keyword evidence="11" id="KW-1185">Reference proteome</keyword>
<dbReference type="EMBL" id="BAAFJT010000007">
    <property type="protein sequence ID" value="GAB0192014.1"/>
    <property type="molecule type" value="Genomic_DNA"/>
</dbReference>
<dbReference type="SMART" id="SM00181">
    <property type="entry name" value="EGF"/>
    <property type="match status" value="1"/>
</dbReference>
<evidence type="ECO:0000259" key="9">
    <source>
        <dbReference type="PROSITE" id="PS50304"/>
    </source>
</evidence>
<feature type="domain" description="VWFA" evidence="8">
    <location>
        <begin position="1156"/>
        <end position="1330"/>
    </location>
</feature>
<sequence length="1392" mass="153634">MFTVRGQARERVAQRGWDAPSLEVSQSPLDAALSTLRYLIPRDGVTLLPLPCTAATFPHSAIRQIQGNETRHELKDLSDVHNASKYTIALQIVRRKIGQCIVLYVNQLNRKEHIKKIMLSDLQTLGIKKAMEVQGTVTEFKSPREFYIQMTSPEVLDKISKLSVKLQDCYAKTVIQEQYSAIKGEVCVARCSLDQTWNRALIKDVDILQKKAQVFYIDYGNEENIPLSWIKALHKDIELLLPPCAIKCSFANYNPKEKGWIEGIASISSQLMGKHCSVTVVDVLQEEMMLNFAVDVVLPGVGDCLDKVPLEMTSDLTPGSNAKGADSLRVSENHSKGSKEKIPEDEEFLHSAHSVAECVSVCIGDAFSGVVSCIQNPENFFCQQMHSAQDNLWYRAAAIAYVSEDTLLVGYIDYGNFEVLPLNRLRPMIPRLMDLPAQAIRCTLAGIKPGDNKWIPEATARFHMYTAGIKLQARVTSVSRDGAGVELIDNSTGHPKVINEILMSEKLAVKEVLQDKKNFPNKSVDKKETSLGHWKPIELAIDETVSVCVTEVVSPDLFYAVPVQTKGDGRWHRALVLKASQSVVKVLYADYGNTETLPLSKVLPITDSYLKLPFQTITCSLAGIEKTEWSPLLLDKLKEMLLNKYVTITVKGINGNVNLVTVEKFCENGSLNVADKLVLEGLVKSCRAENLNTEDQGNGGETKCCCTELKMQYQVLGKDKPEFYFLKRKLVIAIYVLITACGTMRFVTMSLLSFESICVVLLPQVMQCSASLDVLFLLDGSYSIGKGSFERSKHFAGKLCDALDIHPDRVRVGMIQFSSTPHLEFPLDSYLTKEEVKERIKRIAFRGGSTETGRALKYILRKGFPGGRNLSVPAVLIIISDGKSQGSTTIPAMQVKERRIMVFAVGIKFPRWEELHMLASEPTEQHVLFAGDADDAANGLYSTLTSSACSATAPAPKLRLECGVDLLFLMDSSAGVTLEGFLRYKAFLKRFLQAVMGQDSPMNVGVAQYDNDVKIPIEVGQHKDAFSLKKSIDALNFSGGGTLTGRALQYIAQHGFRSTPVFADMQDDLPRVVVLLTDSKSQDPVAEAAKYARDRDLFLIGVGSSFMRAELTKVTGNPKQTIVYSDPQDLFNRIPELQRRICYVDNPEGCQAQSLDLAFALDASSGVGLENFLRLRSFVRSSCLHFSINRDVTQIALVIYGSKAHTAFALDTHTSNSDVLQAISQVPFFGDLASAGSALLHIYGDVMTVQKGARPGVNKVVVMLTNGDGMEDAAAPAQQLRDNGISVFVVVIGDARADVLLRVAGSPNYLVHVSSYEDLQYYQDLIIERICEEAKSPVNLCKPNPCMNQGVCILGPGSYRCECRGWEGPHCETSKDQHMATADEVIHSAQPL</sequence>
<dbReference type="Gene3D" id="3.40.50.410">
    <property type="entry name" value="von Willebrand factor, type A domain"/>
    <property type="match status" value="3"/>
</dbReference>
<evidence type="ECO:0000259" key="7">
    <source>
        <dbReference type="PROSITE" id="PS50026"/>
    </source>
</evidence>
<dbReference type="PANTHER" id="PTHR24020:SF37">
    <property type="entry name" value="VON WILLEBRAND FACTOR A DOMAIN-CONTAINING PROTEIN 2"/>
    <property type="match status" value="1"/>
</dbReference>
<dbReference type="FunFam" id="2.10.25.10:FF:000066">
    <property type="entry name" value="FAT atypical cadherin 4"/>
    <property type="match status" value="1"/>
</dbReference>
<dbReference type="Pfam" id="PF00008">
    <property type="entry name" value="EGF"/>
    <property type="match status" value="1"/>
</dbReference>
<accession>A0ABC9X2W1</accession>
<dbReference type="CDD" id="cd20408">
    <property type="entry name" value="Tudor_TDRD1_rpt1"/>
    <property type="match status" value="1"/>
</dbReference>
<feature type="domain" description="Tudor" evidence="9">
    <location>
        <begin position="180"/>
        <end position="240"/>
    </location>
</feature>
<dbReference type="SMART" id="SM00327">
    <property type="entry name" value="VWA"/>
    <property type="match status" value="3"/>
</dbReference>
<feature type="compositionally biased region" description="Basic and acidic residues" evidence="6">
    <location>
        <begin position="329"/>
        <end position="341"/>
    </location>
</feature>
<keyword evidence="3" id="KW-0677">Repeat</keyword>
<dbReference type="InterPro" id="IPR036465">
    <property type="entry name" value="vWFA_dom_sf"/>
</dbReference>
<dbReference type="CDD" id="cd00054">
    <property type="entry name" value="EGF_CA"/>
    <property type="match status" value="1"/>
</dbReference>
<keyword evidence="2" id="KW-0732">Signal</keyword>
<dbReference type="PROSITE" id="PS50304">
    <property type="entry name" value="TUDOR"/>
    <property type="match status" value="3"/>
</dbReference>
<dbReference type="InterPro" id="IPR047376">
    <property type="entry name" value="Tudor_TDRD1_rpt1"/>
</dbReference>
<feature type="domain" description="EGF-like" evidence="7">
    <location>
        <begin position="1337"/>
        <end position="1372"/>
    </location>
</feature>
<dbReference type="PROSITE" id="PS50026">
    <property type="entry name" value="EGF_3"/>
    <property type="match status" value="1"/>
</dbReference>
<dbReference type="InterPro" id="IPR000742">
    <property type="entry name" value="EGF"/>
</dbReference>
<evidence type="ECO:0000256" key="3">
    <source>
        <dbReference type="ARBA" id="ARBA00022737"/>
    </source>
</evidence>
<dbReference type="FunFam" id="3.40.50.410:FF:000058">
    <property type="entry name" value="von Willebrand factor A domain containing 2"/>
    <property type="match status" value="1"/>
</dbReference>
<dbReference type="Gene3D" id="2.30.30.140">
    <property type="match status" value="2"/>
</dbReference>
<reference evidence="10 11" key="1">
    <citation type="submission" date="2024-06" db="EMBL/GenBank/DDBJ databases">
        <title>The draft genome of Grus japonensis, version 3.</title>
        <authorList>
            <person name="Nabeshima K."/>
            <person name="Suzuki S."/>
            <person name="Onuma M."/>
        </authorList>
    </citation>
    <scope>NUCLEOTIDE SEQUENCE [LARGE SCALE GENOMIC DNA]</scope>
    <source>
        <strain evidence="10 11">451A</strain>
    </source>
</reference>
<dbReference type="InterPro" id="IPR050525">
    <property type="entry name" value="ECM_Assembly_Org"/>
</dbReference>
<dbReference type="Gene3D" id="2.10.25.10">
    <property type="entry name" value="Laminin"/>
    <property type="match status" value="1"/>
</dbReference>
<name>A0ABC9X2W1_GRUJA</name>
<dbReference type="SUPFAM" id="SSF53300">
    <property type="entry name" value="vWA-like"/>
    <property type="match status" value="3"/>
</dbReference>
<keyword evidence="1 5" id="KW-0245">EGF-like domain</keyword>
<organism evidence="10 11">
    <name type="scientific">Grus japonensis</name>
    <name type="common">Japanese crane</name>
    <name type="synonym">Red-crowned crane</name>
    <dbReference type="NCBI Taxonomy" id="30415"/>
    <lineage>
        <taxon>Eukaryota</taxon>
        <taxon>Metazoa</taxon>
        <taxon>Chordata</taxon>
        <taxon>Craniata</taxon>
        <taxon>Vertebrata</taxon>
        <taxon>Euteleostomi</taxon>
        <taxon>Archelosauria</taxon>
        <taxon>Archosauria</taxon>
        <taxon>Dinosauria</taxon>
        <taxon>Saurischia</taxon>
        <taxon>Theropoda</taxon>
        <taxon>Coelurosauria</taxon>
        <taxon>Aves</taxon>
        <taxon>Neognathae</taxon>
        <taxon>Neoaves</taxon>
        <taxon>Gruiformes</taxon>
        <taxon>Gruidae</taxon>
        <taxon>Grus</taxon>
    </lineage>
</organism>
<dbReference type="Proteomes" id="UP001623348">
    <property type="component" value="Unassembled WGS sequence"/>
</dbReference>
<comment type="caution">
    <text evidence="5">Lacks conserved residue(s) required for the propagation of feature annotation.</text>
</comment>
<dbReference type="InterPro" id="IPR002999">
    <property type="entry name" value="Tudor"/>
</dbReference>
<dbReference type="CDD" id="cd01472">
    <property type="entry name" value="vWA_collagen"/>
    <property type="match status" value="1"/>
</dbReference>
<dbReference type="SMART" id="SM00333">
    <property type="entry name" value="TUDOR"/>
    <property type="match status" value="3"/>
</dbReference>
<dbReference type="Pfam" id="PF00092">
    <property type="entry name" value="VWA"/>
    <property type="match status" value="3"/>
</dbReference>
<evidence type="ECO:0000313" key="11">
    <source>
        <dbReference type="Proteomes" id="UP001623348"/>
    </source>
</evidence>
<dbReference type="FunFam" id="2.30.30.140:FF:000018">
    <property type="entry name" value="Serine/threonine-protein kinase 31"/>
    <property type="match status" value="1"/>
</dbReference>
<evidence type="ECO:0000256" key="6">
    <source>
        <dbReference type="SAM" id="MobiDB-lite"/>
    </source>
</evidence>
<comment type="caution">
    <text evidence="10">The sequence shown here is derived from an EMBL/GenBank/DDBJ whole genome shotgun (WGS) entry which is preliminary data.</text>
</comment>
<gene>
    <name evidence="10" type="ORF">GRJ2_001666700</name>
</gene>
<dbReference type="SUPFAM" id="SSF57196">
    <property type="entry name" value="EGF/Laminin"/>
    <property type="match status" value="1"/>
</dbReference>
<evidence type="ECO:0000256" key="4">
    <source>
        <dbReference type="ARBA" id="ARBA00023157"/>
    </source>
</evidence>
<dbReference type="SUPFAM" id="SSF63748">
    <property type="entry name" value="Tudor/PWWP/MBT"/>
    <property type="match status" value="3"/>
</dbReference>
<proteinExistence type="predicted"/>
<evidence type="ECO:0000256" key="2">
    <source>
        <dbReference type="ARBA" id="ARBA00022729"/>
    </source>
</evidence>
<evidence type="ECO:0000256" key="5">
    <source>
        <dbReference type="PROSITE-ProRule" id="PRU00076"/>
    </source>
</evidence>
<dbReference type="PROSITE" id="PS50234">
    <property type="entry name" value="VWFA"/>
    <property type="match status" value="3"/>
</dbReference>
<dbReference type="PRINTS" id="PR00453">
    <property type="entry name" value="VWFADOMAIN"/>
</dbReference>
<dbReference type="PANTHER" id="PTHR24020">
    <property type="entry name" value="COLLAGEN ALPHA"/>
    <property type="match status" value="1"/>
</dbReference>
<evidence type="ECO:0000313" key="10">
    <source>
        <dbReference type="EMBL" id="GAB0192014.1"/>
    </source>
</evidence>
<dbReference type="InterPro" id="IPR002035">
    <property type="entry name" value="VWF_A"/>
</dbReference>
<dbReference type="Pfam" id="PF00567">
    <property type="entry name" value="TUDOR"/>
    <property type="match status" value="3"/>
</dbReference>